<protein>
    <recommendedName>
        <fullName evidence="3">serine O-acetyltransferase</fullName>
        <ecNumber evidence="3">2.3.1.30</ecNumber>
    </recommendedName>
</protein>
<dbReference type="CDD" id="cd03354">
    <property type="entry name" value="LbH_SAT"/>
    <property type="match status" value="1"/>
</dbReference>
<keyword evidence="4" id="KW-0028">Amino-acid biosynthesis</keyword>
<dbReference type="InterPro" id="IPR018357">
    <property type="entry name" value="Hexapep_transf_CS"/>
</dbReference>
<evidence type="ECO:0000256" key="7">
    <source>
        <dbReference type="ARBA" id="ARBA00023315"/>
    </source>
</evidence>
<dbReference type="InterPro" id="IPR042122">
    <property type="entry name" value="Ser_AcTrfase_N_sf"/>
</dbReference>
<dbReference type="GO" id="GO:0009001">
    <property type="term" value="F:serine O-acetyltransferase activity"/>
    <property type="evidence" value="ECO:0007669"/>
    <property type="project" value="UniProtKB-EC"/>
</dbReference>
<organism evidence="11">
    <name type="scientific">Octactis speculum</name>
    <dbReference type="NCBI Taxonomy" id="3111310"/>
    <lineage>
        <taxon>Eukaryota</taxon>
        <taxon>Sar</taxon>
        <taxon>Stramenopiles</taxon>
        <taxon>Ochrophyta</taxon>
        <taxon>Dictyochophyceae</taxon>
        <taxon>Dictyochales</taxon>
        <taxon>Dictyochaceae</taxon>
        <taxon>Octactis</taxon>
    </lineage>
</organism>
<evidence type="ECO:0000256" key="1">
    <source>
        <dbReference type="ARBA" id="ARBA00004876"/>
    </source>
</evidence>
<keyword evidence="7" id="KW-0012">Acyltransferase</keyword>
<dbReference type="NCBIfam" id="NF041874">
    <property type="entry name" value="EPS_EpsC"/>
    <property type="match status" value="1"/>
</dbReference>
<evidence type="ECO:0000256" key="2">
    <source>
        <dbReference type="ARBA" id="ARBA00007274"/>
    </source>
</evidence>
<dbReference type="GO" id="GO:0005509">
    <property type="term" value="F:calcium ion binding"/>
    <property type="evidence" value="ECO:0007669"/>
    <property type="project" value="InterPro"/>
</dbReference>
<evidence type="ECO:0000256" key="6">
    <source>
        <dbReference type="ARBA" id="ARBA00022837"/>
    </source>
</evidence>
<evidence type="ECO:0000256" key="8">
    <source>
        <dbReference type="SAM" id="MobiDB-lite"/>
    </source>
</evidence>
<comment type="similarity">
    <text evidence="2">Belongs to the transferase hexapeptide repeat family.</text>
</comment>
<keyword evidence="9" id="KW-1133">Transmembrane helix</keyword>
<evidence type="ECO:0000259" key="10">
    <source>
        <dbReference type="PROSITE" id="PS50222"/>
    </source>
</evidence>
<comment type="pathway">
    <text evidence="1">Amino-acid biosynthesis; L-cysteine biosynthesis; L-cysteine from L-serine: step 1/2.</text>
</comment>
<dbReference type="GO" id="GO:0005737">
    <property type="term" value="C:cytoplasm"/>
    <property type="evidence" value="ECO:0007669"/>
    <property type="project" value="InterPro"/>
</dbReference>
<feature type="compositionally biased region" description="Polar residues" evidence="8">
    <location>
        <begin position="249"/>
        <end position="262"/>
    </location>
</feature>
<dbReference type="InterPro" id="IPR011992">
    <property type="entry name" value="EF-hand-dom_pair"/>
</dbReference>
<gene>
    <name evidence="11" type="ORF">DSPE1174_LOCUS8031</name>
</gene>
<proteinExistence type="inferred from homology"/>
<dbReference type="InterPro" id="IPR045304">
    <property type="entry name" value="LbH_SAT"/>
</dbReference>
<dbReference type="PANTHER" id="PTHR42811">
    <property type="entry name" value="SERINE ACETYLTRANSFERASE"/>
    <property type="match status" value="1"/>
</dbReference>
<reference evidence="11" key="1">
    <citation type="submission" date="2021-01" db="EMBL/GenBank/DDBJ databases">
        <authorList>
            <person name="Corre E."/>
            <person name="Pelletier E."/>
            <person name="Niang G."/>
            <person name="Scheremetjew M."/>
            <person name="Finn R."/>
            <person name="Kale V."/>
            <person name="Holt S."/>
            <person name="Cochrane G."/>
            <person name="Meng A."/>
            <person name="Brown T."/>
            <person name="Cohen L."/>
        </authorList>
    </citation>
    <scope>NUCLEOTIDE SEQUENCE</scope>
    <source>
        <strain evidence="11">CCMP1381</strain>
    </source>
</reference>
<feature type="region of interest" description="Disordered" evidence="8">
    <location>
        <begin position="207"/>
        <end position="265"/>
    </location>
</feature>
<dbReference type="Pfam" id="PF00132">
    <property type="entry name" value="Hexapep"/>
    <property type="match status" value="1"/>
</dbReference>
<dbReference type="Gene3D" id="1.10.3130.10">
    <property type="entry name" value="serine acetyltransferase, domain 1"/>
    <property type="match status" value="2"/>
</dbReference>
<dbReference type="SUPFAM" id="SSF47473">
    <property type="entry name" value="EF-hand"/>
    <property type="match status" value="1"/>
</dbReference>
<dbReference type="SUPFAM" id="SSF51161">
    <property type="entry name" value="Trimeric LpxA-like enzymes"/>
    <property type="match status" value="1"/>
</dbReference>
<dbReference type="InterPro" id="IPR011004">
    <property type="entry name" value="Trimer_LpxA-like_sf"/>
</dbReference>
<dbReference type="InterPro" id="IPR001451">
    <property type="entry name" value="Hexapep"/>
</dbReference>
<dbReference type="InterPro" id="IPR005881">
    <property type="entry name" value="Ser_O-AcTrfase"/>
</dbReference>
<dbReference type="PROSITE" id="PS00018">
    <property type="entry name" value="EF_HAND_1"/>
    <property type="match status" value="1"/>
</dbReference>
<evidence type="ECO:0000313" key="11">
    <source>
        <dbReference type="EMBL" id="CAD9398428.1"/>
    </source>
</evidence>
<dbReference type="NCBIfam" id="TIGR01172">
    <property type="entry name" value="cysE"/>
    <property type="match status" value="1"/>
</dbReference>
<dbReference type="UniPathway" id="UPA00136">
    <property type="reaction ID" value="UER00199"/>
</dbReference>
<dbReference type="InterPro" id="IPR010493">
    <property type="entry name" value="Ser_AcTrfase_N"/>
</dbReference>
<evidence type="ECO:0000256" key="3">
    <source>
        <dbReference type="ARBA" id="ARBA00013266"/>
    </source>
</evidence>
<feature type="domain" description="EF-hand" evidence="10">
    <location>
        <begin position="548"/>
        <end position="583"/>
    </location>
</feature>
<dbReference type="EC" id="2.3.1.30" evidence="3"/>
<keyword evidence="5" id="KW-0808">Transferase</keyword>
<keyword evidence="9" id="KW-0812">Transmembrane</keyword>
<dbReference type="InterPro" id="IPR018247">
    <property type="entry name" value="EF_Hand_1_Ca_BS"/>
</dbReference>
<dbReference type="InterPro" id="IPR053376">
    <property type="entry name" value="Serine_acetyltransferase"/>
</dbReference>
<dbReference type="PROSITE" id="PS50222">
    <property type="entry name" value="EF_HAND_2"/>
    <property type="match status" value="1"/>
</dbReference>
<dbReference type="GO" id="GO:0006535">
    <property type="term" value="P:cysteine biosynthetic process from serine"/>
    <property type="evidence" value="ECO:0007669"/>
    <property type="project" value="InterPro"/>
</dbReference>
<dbReference type="Gene3D" id="1.10.238.10">
    <property type="entry name" value="EF-hand"/>
    <property type="match status" value="1"/>
</dbReference>
<dbReference type="EMBL" id="HBGS01015332">
    <property type="protein sequence ID" value="CAD9398428.1"/>
    <property type="molecule type" value="Transcribed_RNA"/>
</dbReference>
<evidence type="ECO:0000256" key="4">
    <source>
        <dbReference type="ARBA" id="ARBA00022605"/>
    </source>
</evidence>
<dbReference type="PROSITE" id="PS00101">
    <property type="entry name" value="HEXAPEP_TRANSFERASES"/>
    <property type="match status" value="1"/>
</dbReference>
<name>A0A7S2BJI2_9STRA</name>
<dbReference type="FunFam" id="2.160.10.10:FF:000002">
    <property type="entry name" value="Serine acetyltransferase"/>
    <property type="match status" value="1"/>
</dbReference>
<dbReference type="Pfam" id="PF06426">
    <property type="entry name" value="SATase_N"/>
    <property type="match status" value="2"/>
</dbReference>
<sequence length="598" mass="65513">MLAGVLNVDLLTWAGASILIAALFFLYSHGKRWNKENELRGPVPAKHDQMWKNIRRSCIGMSSREPLLRIWLEKAVVSQPSFESAICMILAEKLATPSIPAAEWSSFLSGVLVRPGKPPEDLALPRTAMKNERIMVPSRSMLWGEGESSNQMARKHARQNSEDQIEAQIGGTHKNLLINSDRPSYATFSRAECASLCKAFQDTMNKGPSAKGTPTKLQPYGRSIPMQKRRSSSTIVQDLINGEWDPATDKNSGASLSSTGSTHDGDWQLDFTQRNDSPIDFCRGSIDNHVIKDDLLRCKASVAEDGAWRWPPKEGKWPLTALLRADLRAVIERDPASDGDPGHPFLFFKGYHGLTAHRIAHVLWHRGSKAAAHLIQSRCSEVFGMDIHPAATIGRGCMFDHATGIVVGESTVIGDDCSFLHGVTLGGTGKQTGDRHPKLGDGVLVGANASILGNIRVGSCTKIGCGSVVLRAIPNGATAVGIPAKVIGRSSEENPGDSNDHSLRNVQFLDHSTEEFDFCSIWQRLDTRKEGFLTPQEFHERATTIGKLSPERADEIFFELDKDNDGIVSEKEFFRSIHNIASLAGWDSVMDLANCAKS</sequence>
<keyword evidence="6" id="KW-0106">Calcium</keyword>
<evidence type="ECO:0000256" key="5">
    <source>
        <dbReference type="ARBA" id="ARBA00022679"/>
    </source>
</evidence>
<evidence type="ECO:0000256" key="9">
    <source>
        <dbReference type="SAM" id="Phobius"/>
    </source>
</evidence>
<keyword evidence="9" id="KW-0472">Membrane</keyword>
<accession>A0A7S2BJI2</accession>
<dbReference type="CDD" id="cd00051">
    <property type="entry name" value="EFh"/>
    <property type="match status" value="1"/>
</dbReference>
<dbReference type="Gene3D" id="2.160.10.10">
    <property type="entry name" value="Hexapeptide repeat proteins"/>
    <property type="match status" value="1"/>
</dbReference>
<dbReference type="InterPro" id="IPR002048">
    <property type="entry name" value="EF_hand_dom"/>
</dbReference>
<feature type="transmembrane region" description="Helical" evidence="9">
    <location>
        <begin position="6"/>
        <end position="27"/>
    </location>
</feature>
<dbReference type="AlphaFoldDB" id="A0A7S2BJI2"/>